<reference evidence="6" key="1">
    <citation type="journal article" date="2017" name="Nucleic Acids Res.">
        <title>Proteogenomics produces comprehensive and highly accurate protein-coding gene annotation in a complete genome assembly of Malassezia sympodialis.</title>
        <authorList>
            <person name="Zhu Y."/>
            <person name="Engstroem P.G."/>
            <person name="Tellgren-Roth C."/>
            <person name="Baudo C.D."/>
            <person name="Kennell J.C."/>
            <person name="Sun S."/>
            <person name="Billmyre R.B."/>
            <person name="Schroeder M.S."/>
            <person name="Andersson A."/>
            <person name="Holm T."/>
            <person name="Sigurgeirsson B."/>
            <person name="Wu G."/>
            <person name="Sankaranarayanan S.R."/>
            <person name="Siddharthan R."/>
            <person name="Sanyal K."/>
            <person name="Lundeberg J."/>
            <person name="Nystedt B."/>
            <person name="Boekhout T."/>
            <person name="Dawson T.L. Jr."/>
            <person name="Heitman J."/>
            <person name="Scheynius A."/>
            <person name="Lehtioe J."/>
        </authorList>
    </citation>
    <scope>NUCLEOTIDE SEQUENCE [LARGE SCALE GENOMIC DNA]</scope>
    <source>
        <strain evidence="6">ATCC 42132</strain>
    </source>
</reference>
<dbReference type="OMA" id="ESCFEYG"/>
<keyword evidence="2" id="KW-0336">GPI-anchor</keyword>
<keyword evidence="2" id="KW-0325">Glycoprotein</keyword>
<evidence type="ECO:0000256" key="3">
    <source>
        <dbReference type="ARBA" id="ARBA00023288"/>
    </source>
</evidence>
<dbReference type="AlphaFoldDB" id="M5ECY1"/>
<dbReference type="SUPFAM" id="SSF88713">
    <property type="entry name" value="Glycoside hydrolase/deacetylase"/>
    <property type="match status" value="1"/>
</dbReference>
<comment type="subcellular location">
    <subcellularLocation>
        <location evidence="1">Cell membrane</location>
        <topology evidence="1">Lipid-anchor</topology>
        <topology evidence="1">GPI-anchor</topology>
    </subcellularLocation>
</comment>
<accession>M5ECY1</accession>
<dbReference type="Pfam" id="PF01522">
    <property type="entry name" value="Polysacc_deac_1"/>
    <property type="match status" value="1"/>
</dbReference>
<protein>
    <recommendedName>
        <fullName evidence="4">NodB homology domain-containing protein</fullName>
    </recommendedName>
</protein>
<name>M5ECY1_MALS4</name>
<dbReference type="PROSITE" id="PS51677">
    <property type="entry name" value="NODB"/>
    <property type="match status" value="1"/>
</dbReference>
<feature type="domain" description="NodB homology" evidence="4">
    <location>
        <begin position="70"/>
        <end position="307"/>
    </location>
</feature>
<sequence length="325" mass="37360">MSYHQRDFPGYGKDIPHARWPNKARVCISFVLNYEEGGENCVLEGDPRAEVYLTEFGATNGAGPEGMRNLSIESCFEYGSHRGFWRILGLFQEFGFKFTSWAVGRAVEHNPQVVDAMEEAGCEVASHSYRWIDYARMPEQEERQHVQKTIEAIQTASRRGTVPLGWYTGRQSLQTRRIVYEEYKSRGMHMQLYDSDAYDEDVPYYVPAPDGTPNEHLLVVPYTLDVNDMKFCNTPGFFNSDSFYQYMVDAFETLVIEGATSPRMMTVGLHCRVVGRPARAMALRRFLVYLKRRQAELEAEGSGVWVATRQEIAKHWRQTHPPVQP</sequence>
<dbReference type="OrthoDB" id="9970124at2759"/>
<dbReference type="GO" id="GO:0016810">
    <property type="term" value="F:hydrolase activity, acting on carbon-nitrogen (but not peptide) bonds"/>
    <property type="evidence" value="ECO:0007669"/>
    <property type="project" value="InterPro"/>
</dbReference>
<dbReference type="HOGENOM" id="CLU_029940_0_0_1"/>
<keyword evidence="2" id="KW-0472">Membrane</keyword>
<dbReference type="InterPro" id="IPR002509">
    <property type="entry name" value="NODB_dom"/>
</dbReference>
<organism evidence="5 6">
    <name type="scientific">Malassezia sympodialis (strain ATCC 42132)</name>
    <name type="common">Atopic eczema-associated yeast</name>
    <dbReference type="NCBI Taxonomy" id="1230383"/>
    <lineage>
        <taxon>Eukaryota</taxon>
        <taxon>Fungi</taxon>
        <taxon>Dikarya</taxon>
        <taxon>Basidiomycota</taxon>
        <taxon>Ustilaginomycotina</taxon>
        <taxon>Malasseziomycetes</taxon>
        <taxon>Malasseziales</taxon>
        <taxon>Malasseziaceae</taxon>
        <taxon>Malassezia</taxon>
    </lineage>
</organism>
<keyword evidence="3" id="KW-0449">Lipoprotein</keyword>
<dbReference type="RefSeq" id="XP_018741413.1">
    <property type="nucleotide sequence ID" value="XM_018884789.1"/>
</dbReference>
<evidence type="ECO:0000256" key="1">
    <source>
        <dbReference type="ARBA" id="ARBA00004609"/>
    </source>
</evidence>
<evidence type="ECO:0000259" key="4">
    <source>
        <dbReference type="PROSITE" id="PS51677"/>
    </source>
</evidence>
<dbReference type="InterPro" id="IPR011330">
    <property type="entry name" value="Glyco_hydro/deAcase_b/a-brl"/>
</dbReference>
<dbReference type="GO" id="GO:0005886">
    <property type="term" value="C:plasma membrane"/>
    <property type="evidence" value="ECO:0007669"/>
    <property type="project" value="UniProtKB-SubCell"/>
</dbReference>
<evidence type="ECO:0000313" key="6">
    <source>
        <dbReference type="Proteomes" id="UP000186303"/>
    </source>
</evidence>
<keyword evidence="6" id="KW-1185">Reference proteome</keyword>
<dbReference type="GO" id="GO:0098552">
    <property type="term" value="C:side of membrane"/>
    <property type="evidence" value="ECO:0007669"/>
    <property type="project" value="UniProtKB-KW"/>
</dbReference>
<dbReference type="EMBL" id="LT671825">
    <property type="protein sequence ID" value="SHO78809.1"/>
    <property type="molecule type" value="Genomic_DNA"/>
</dbReference>
<evidence type="ECO:0000256" key="2">
    <source>
        <dbReference type="ARBA" id="ARBA00022622"/>
    </source>
</evidence>
<dbReference type="PANTHER" id="PTHR43123:SF1">
    <property type="entry name" value="POLYSACCHARIDE DEACETYLASE-RELATED"/>
    <property type="match status" value="1"/>
</dbReference>
<dbReference type="KEGG" id="msym:MSY001_2911"/>
<gene>
    <name evidence="5" type="ORF">MSYG_3157</name>
</gene>
<evidence type="ECO:0000313" key="5">
    <source>
        <dbReference type="EMBL" id="SHO78809.1"/>
    </source>
</evidence>
<dbReference type="GO" id="GO:0005975">
    <property type="term" value="P:carbohydrate metabolic process"/>
    <property type="evidence" value="ECO:0007669"/>
    <property type="project" value="InterPro"/>
</dbReference>
<dbReference type="VEuPathDB" id="FungiDB:MSYG_3157"/>
<dbReference type="Proteomes" id="UP000186303">
    <property type="component" value="Chromosome 5"/>
</dbReference>
<proteinExistence type="predicted"/>
<dbReference type="STRING" id="1230383.M5ECY1"/>
<dbReference type="Gene3D" id="3.20.20.370">
    <property type="entry name" value="Glycoside hydrolase/deacetylase"/>
    <property type="match status" value="1"/>
</dbReference>
<dbReference type="PANTHER" id="PTHR43123">
    <property type="entry name" value="POLYSACCHARIDE DEACETYLASE-RELATED"/>
    <property type="match status" value="1"/>
</dbReference>